<dbReference type="GO" id="GO:0004655">
    <property type="term" value="F:porphobilinogen synthase activity"/>
    <property type="evidence" value="ECO:0007669"/>
    <property type="project" value="UniProtKB-EC"/>
</dbReference>
<dbReference type="EMBL" id="JAVDPF010000028">
    <property type="protein sequence ID" value="KAL1871191.1"/>
    <property type="molecule type" value="Genomic_DNA"/>
</dbReference>
<dbReference type="EC" id="4.2.1.24" evidence="2"/>
<evidence type="ECO:0000313" key="3">
    <source>
        <dbReference type="Proteomes" id="UP001583193"/>
    </source>
</evidence>
<reference evidence="2 3" key="1">
    <citation type="journal article" date="2024" name="IMA Fungus">
        <title>IMA Genome - F19 : A genome assembly and annotation guide to empower mycologists, including annotated draft genome sequences of Ceratocystis pirilliformis, Diaporthe australafricana, Fusarium ophioides, Paecilomyces lecythidis, and Sporothrix stenoceras.</title>
        <authorList>
            <person name="Aylward J."/>
            <person name="Wilson A.M."/>
            <person name="Visagie C.M."/>
            <person name="Spraker J."/>
            <person name="Barnes I."/>
            <person name="Buitendag C."/>
            <person name="Ceriani C."/>
            <person name="Del Mar Angel L."/>
            <person name="du Plessis D."/>
            <person name="Fuchs T."/>
            <person name="Gasser K."/>
            <person name="Kramer D."/>
            <person name="Li W."/>
            <person name="Munsamy K."/>
            <person name="Piso A."/>
            <person name="Price J.L."/>
            <person name="Sonnekus B."/>
            <person name="Thomas C."/>
            <person name="van der Nest A."/>
            <person name="van Dijk A."/>
            <person name="van Heerden A."/>
            <person name="van Vuuren N."/>
            <person name="Yilmaz N."/>
            <person name="Duong T.A."/>
            <person name="van der Merwe N.A."/>
            <person name="Wingfield M.J."/>
            <person name="Wingfield B.D."/>
        </authorList>
    </citation>
    <scope>NUCLEOTIDE SEQUENCE [LARGE SCALE GENOMIC DNA]</scope>
    <source>
        <strain evidence="2 3">CMW 18167</strain>
    </source>
</reference>
<dbReference type="Proteomes" id="UP001583193">
    <property type="component" value="Unassembled WGS sequence"/>
</dbReference>
<feature type="compositionally biased region" description="Low complexity" evidence="1">
    <location>
        <begin position="118"/>
        <end position="138"/>
    </location>
</feature>
<gene>
    <name evidence="2" type="primary">HEM2_1</name>
    <name evidence="2" type="ORF">Plec18167_007125</name>
</gene>
<protein>
    <submittedName>
        <fullName evidence="2">Aminolevulinate dehydratase</fullName>
        <ecNumber evidence="2">4.2.1.24</ecNumber>
    </submittedName>
</protein>
<feature type="compositionally biased region" description="Basic and acidic residues" evidence="1">
    <location>
        <begin position="8"/>
        <end position="18"/>
    </location>
</feature>
<name>A0ABR3X5H1_9EURO</name>
<feature type="region of interest" description="Disordered" evidence="1">
    <location>
        <begin position="1"/>
        <end position="63"/>
    </location>
</feature>
<accession>A0ABR3X5H1</accession>
<organism evidence="2 3">
    <name type="scientific">Paecilomyces lecythidis</name>
    <dbReference type="NCBI Taxonomy" id="3004212"/>
    <lineage>
        <taxon>Eukaryota</taxon>
        <taxon>Fungi</taxon>
        <taxon>Dikarya</taxon>
        <taxon>Ascomycota</taxon>
        <taxon>Pezizomycotina</taxon>
        <taxon>Eurotiomycetes</taxon>
        <taxon>Eurotiomycetidae</taxon>
        <taxon>Eurotiales</taxon>
        <taxon>Thermoascaceae</taxon>
        <taxon>Paecilomyces</taxon>
    </lineage>
</organism>
<feature type="region of interest" description="Disordered" evidence="1">
    <location>
        <begin position="98"/>
        <end position="138"/>
    </location>
</feature>
<evidence type="ECO:0000313" key="2">
    <source>
        <dbReference type="EMBL" id="KAL1871191.1"/>
    </source>
</evidence>
<keyword evidence="3" id="KW-1185">Reference proteome</keyword>
<proteinExistence type="predicted"/>
<keyword evidence="2" id="KW-0456">Lyase</keyword>
<sequence>MLVTRSHKLNDRDHHHTVPAEGTGAANDHLPRFFAKNGPVAADPNKTKKNGAGKGNWGRSGEEVQDYEYTFTNTRRHSNSSNHGLTDFKTKFETVEPEPVFEEELHGEPEPGQTGAYTVSKVDSNESSSSTTESTKEY</sequence>
<comment type="caution">
    <text evidence="2">The sequence shown here is derived from an EMBL/GenBank/DDBJ whole genome shotgun (WGS) entry which is preliminary data.</text>
</comment>
<evidence type="ECO:0000256" key="1">
    <source>
        <dbReference type="SAM" id="MobiDB-lite"/>
    </source>
</evidence>